<dbReference type="CDD" id="cd00887">
    <property type="entry name" value="MoeA"/>
    <property type="match status" value="1"/>
</dbReference>
<dbReference type="InterPro" id="IPR001453">
    <property type="entry name" value="MoaB/Mog_dom"/>
</dbReference>
<dbReference type="RefSeq" id="WP_050356355.1">
    <property type="nucleotide sequence ID" value="NZ_LGSS01000019.1"/>
</dbReference>
<dbReference type="InterPro" id="IPR005111">
    <property type="entry name" value="MoeA_C_domain_IV"/>
</dbReference>
<dbReference type="UniPathway" id="UPA00344"/>
<dbReference type="SUPFAM" id="SSF63882">
    <property type="entry name" value="MoeA N-terminal region -like"/>
    <property type="match status" value="1"/>
</dbReference>
<evidence type="ECO:0000313" key="12">
    <source>
        <dbReference type="EMBL" id="KNF07269.1"/>
    </source>
</evidence>
<dbReference type="EMBL" id="LGSS01000019">
    <property type="protein sequence ID" value="KNF07269.1"/>
    <property type="molecule type" value="Genomic_DNA"/>
</dbReference>
<comment type="function">
    <text evidence="2">May be involved in the biosynthesis of molybdopterin.</text>
</comment>
<dbReference type="SMART" id="SM00852">
    <property type="entry name" value="MoCF_biosynth"/>
    <property type="match status" value="1"/>
</dbReference>
<dbReference type="Gene3D" id="2.170.190.11">
    <property type="entry name" value="Molybdopterin biosynthesis moea protein, domain 3"/>
    <property type="match status" value="1"/>
</dbReference>
<evidence type="ECO:0000256" key="8">
    <source>
        <dbReference type="ARBA" id="ARBA00023150"/>
    </source>
</evidence>
<dbReference type="SUPFAM" id="SSF53850">
    <property type="entry name" value="Periplasmic binding protein-like II"/>
    <property type="match status" value="1"/>
</dbReference>
<evidence type="ECO:0000256" key="6">
    <source>
        <dbReference type="ARBA" id="ARBA00021108"/>
    </source>
</evidence>
<keyword evidence="8 10" id="KW-0501">Molybdenum cofactor biosynthesis</keyword>
<dbReference type="NCBIfam" id="NF011068">
    <property type="entry name" value="PRK14498.1"/>
    <property type="match status" value="1"/>
</dbReference>
<dbReference type="EC" id="2.10.1.1" evidence="5 10"/>
<sequence>MKKEERNVYIDNIDVGKAKELYFKKIYRNIDWEEVDTVDALGRITYEAVYAKKSSPHYNAAAMDGILVKSKDMVGVTESTPKILEEGKDYKYINTGNPIEPPFDAVIMIEEVINLDDGKIKIIKSAYPWQHIRPIGEDIVATEMIIPSKHKIRPIDLGALVCGGIEKVRVYKKPNIGIVPTGSEIVEDINTVDVGKISDSNSLVFEGLIKEYGGVPKRYRPVKDDYDILKREILKCSEENDIILINAGSSAGTKDFTVKIIKEIGEVVVHGIALKPGKPTILGIINNKPIIGIPGYPVSSYLVFETFVKPIIYKYTGQEEEKEEIEQAIISKRIVSSFKNKELVRVNLGVVKDRLIATPLTGGAGVTMSLVKADGIVTIPRNTEGVEGGETVDVKLLKPISKIKDTLVSIGSHDLIMDVISDMTKLSSGHVGSMGGILAMKRGECHIAPIHLLDIETGEYNISYVKKYFPNEKMAIIKGVKRIQGFIVNKGNPHNIKDFNDLIKDNITFINRQKGSGTRILLDYNLKKLNINPDRIKGYDREMNTHMAVSMAVKTGGADAALGVLSSAKALDLDFVEVTYEEYDFLTSFEYLHDKKIMNFIDVIKSQEFKSKIKELGGYEISNIGEVISL</sequence>
<comment type="function">
    <text evidence="1 10">Catalyzes the insertion of molybdate into adenylated molybdopterin with the concomitant release of AMP.</text>
</comment>
<dbReference type="InterPro" id="IPR038987">
    <property type="entry name" value="MoeA-like"/>
</dbReference>
<evidence type="ECO:0000259" key="11">
    <source>
        <dbReference type="SMART" id="SM00852"/>
    </source>
</evidence>
<dbReference type="Proteomes" id="UP000037267">
    <property type="component" value="Unassembled WGS sequence"/>
</dbReference>
<dbReference type="AlphaFoldDB" id="A0A0L0W6X6"/>
<dbReference type="NCBIfam" id="TIGR00177">
    <property type="entry name" value="molyb_syn"/>
    <property type="match status" value="1"/>
</dbReference>
<keyword evidence="7 10" id="KW-0500">Molybdenum</keyword>
<feature type="domain" description="MoaB/Mog" evidence="11">
    <location>
        <begin position="177"/>
        <end position="314"/>
    </location>
</feature>
<gene>
    <name evidence="12" type="ORF">CLPU_19c00050</name>
</gene>
<dbReference type="SUPFAM" id="SSF63867">
    <property type="entry name" value="MoeA C-terminal domain-like"/>
    <property type="match status" value="1"/>
</dbReference>
<evidence type="ECO:0000256" key="3">
    <source>
        <dbReference type="ARBA" id="ARBA00005046"/>
    </source>
</evidence>
<dbReference type="SUPFAM" id="SSF53218">
    <property type="entry name" value="Molybdenum cofactor biosynthesis proteins"/>
    <property type="match status" value="1"/>
</dbReference>
<evidence type="ECO:0000256" key="1">
    <source>
        <dbReference type="ARBA" id="ARBA00002901"/>
    </source>
</evidence>
<dbReference type="OrthoDB" id="9804758at2"/>
<dbReference type="Gene3D" id="3.90.105.10">
    <property type="entry name" value="Molybdopterin biosynthesis moea protein, domain 2"/>
    <property type="match status" value="1"/>
</dbReference>
<keyword evidence="10" id="KW-0460">Magnesium</keyword>
<dbReference type="STRING" id="1503.CLPU_19c00050"/>
<keyword evidence="13" id="KW-1185">Reference proteome</keyword>
<dbReference type="GO" id="GO:0046872">
    <property type="term" value="F:metal ion binding"/>
    <property type="evidence" value="ECO:0007669"/>
    <property type="project" value="UniProtKB-UniRule"/>
</dbReference>
<name>A0A0L0W6X6_GOTPU</name>
<comment type="catalytic activity">
    <reaction evidence="9">
        <text>adenylyl-molybdopterin + molybdate = Mo-molybdopterin + AMP + H(+)</text>
        <dbReference type="Rhea" id="RHEA:35047"/>
        <dbReference type="ChEBI" id="CHEBI:15378"/>
        <dbReference type="ChEBI" id="CHEBI:36264"/>
        <dbReference type="ChEBI" id="CHEBI:62727"/>
        <dbReference type="ChEBI" id="CHEBI:71302"/>
        <dbReference type="ChEBI" id="CHEBI:456215"/>
        <dbReference type="EC" id="2.10.1.1"/>
    </reaction>
</comment>
<dbReference type="PATRIC" id="fig|1503.3.peg.816"/>
<evidence type="ECO:0000256" key="9">
    <source>
        <dbReference type="ARBA" id="ARBA00047317"/>
    </source>
</evidence>
<dbReference type="Gene3D" id="3.40.980.10">
    <property type="entry name" value="MoaB/Mog-like domain"/>
    <property type="match status" value="1"/>
</dbReference>
<dbReference type="InterPro" id="IPR036425">
    <property type="entry name" value="MoaB/Mog-like_dom_sf"/>
</dbReference>
<dbReference type="Gene3D" id="2.40.340.10">
    <property type="entry name" value="MoeA, C-terminal, domain IV"/>
    <property type="match status" value="1"/>
</dbReference>
<keyword evidence="10 12" id="KW-0808">Transferase</keyword>
<dbReference type="InterPro" id="IPR036688">
    <property type="entry name" value="MoeA_C_domain_IV_sf"/>
</dbReference>
<dbReference type="InterPro" id="IPR005110">
    <property type="entry name" value="MoeA_linker/N"/>
</dbReference>
<dbReference type="GO" id="GO:0005829">
    <property type="term" value="C:cytosol"/>
    <property type="evidence" value="ECO:0007669"/>
    <property type="project" value="TreeGrafter"/>
</dbReference>
<accession>A0A0L0W6X6</accession>
<comment type="similarity">
    <text evidence="4 10">Belongs to the MoeA family.</text>
</comment>
<dbReference type="Pfam" id="PF12727">
    <property type="entry name" value="PBP_like"/>
    <property type="match status" value="1"/>
</dbReference>
<dbReference type="InterPro" id="IPR036135">
    <property type="entry name" value="MoeA_linker/N_sf"/>
</dbReference>
<dbReference type="PANTHER" id="PTHR10192:SF16">
    <property type="entry name" value="MOLYBDOPTERIN MOLYBDENUMTRANSFERASE"/>
    <property type="match status" value="1"/>
</dbReference>
<comment type="caution">
    <text evidence="12">The sequence shown here is derived from an EMBL/GenBank/DDBJ whole genome shotgun (WGS) entry which is preliminary data.</text>
</comment>
<dbReference type="GO" id="GO:0006777">
    <property type="term" value="P:Mo-molybdopterin cofactor biosynthetic process"/>
    <property type="evidence" value="ECO:0007669"/>
    <property type="project" value="UniProtKB-UniRule"/>
</dbReference>
<dbReference type="PANTHER" id="PTHR10192">
    <property type="entry name" value="MOLYBDOPTERIN BIOSYNTHESIS PROTEIN"/>
    <property type="match status" value="1"/>
</dbReference>
<protein>
    <recommendedName>
        <fullName evidence="6 10">Molybdopterin molybdenumtransferase</fullName>
        <ecNumber evidence="5 10">2.10.1.1</ecNumber>
    </recommendedName>
</protein>
<proteinExistence type="inferred from homology"/>
<evidence type="ECO:0000256" key="5">
    <source>
        <dbReference type="ARBA" id="ARBA00013269"/>
    </source>
</evidence>
<dbReference type="InterPro" id="IPR024370">
    <property type="entry name" value="PBP_domain"/>
</dbReference>
<evidence type="ECO:0000256" key="4">
    <source>
        <dbReference type="ARBA" id="ARBA00010763"/>
    </source>
</evidence>
<evidence type="ECO:0000256" key="7">
    <source>
        <dbReference type="ARBA" id="ARBA00022505"/>
    </source>
</evidence>
<comment type="pathway">
    <text evidence="3 10">Cofactor biosynthesis; molybdopterin biosynthesis.</text>
</comment>
<dbReference type="PROSITE" id="PS01079">
    <property type="entry name" value="MOCF_BIOSYNTHESIS_2"/>
    <property type="match status" value="1"/>
</dbReference>
<reference evidence="13" key="1">
    <citation type="submission" date="2015-07" db="EMBL/GenBank/DDBJ databases">
        <title>Draft genome sequence of the purine-degrading Gottschalkia purinilyticum DSM 1384 (formerly Clostridium purinilyticum).</title>
        <authorList>
            <person name="Poehlein A."/>
            <person name="Schiel-Bengelsdorf B."/>
            <person name="Bengelsdorf F.R."/>
            <person name="Daniel R."/>
            <person name="Duerre P."/>
        </authorList>
    </citation>
    <scope>NUCLEOTIDE SEQUENCE [LARGE SCALE GENOMIC DNA]</scope>
    <source>
        <strain evidence="13">DSM 1384</strain>
    </source>
</reference>
<dbReference type="Pfam" id="PF00994">
    <property type="entry name" value="MoCF_biosynth"/>
    <property type="match status" value="1"/>
</dbReference>
<dbReference type="InterPro" id="IPR008284">
    <property type="entry name" value="MoCF_biosynth_CS"/>
</dbReference>
<dbReference type="Gene3D" id="3.40.190.10">
    <property type="entry name" value="Periplasmic binding protein-like II"/>
    <property type="match status" value="1"/>
</dbReference>
<dbReference type="GO" id="GO:0061599">
    <property type="term" value="F:molybdopterin molybdotransferase activity"/>
    <property type="evidence" value="ECO:0007669"/>
    <property type="project" value="UniProtKB-UniRule"/>
</dbReference>
<evidence type="ECO:0000256" key="2">
    <source>
        <dbReference type="ARBA" id="ARBA00003487"/>
    </source>
</evidence>
<organism evidence="12 13">
    <name type="scientific">Gottschalkia purinilytica</name>
    <name type="common">Clostridium purinilyticum</name>
    <dbReference type="NCBI Taxonomy" id="1503"/>
    <lineage>
        <taxon>Bacteria</taxon>
        <taxon>Bacillati</taxon>
        <taxon>Bacillota</taxon>
        <taxon>Tissierellia</taxon>
        <taxon>Tissierellales</taxon>
        <taxon>Gottschalkiaceae</taxon>
        <taxon>Gottschalkia</taxon>
    </lineage>
</organism>
<dbReference type="Pfam" id="PF03454">
    <property type="entry name" value="MoeA_C"/>
    <property type="match status" value="1"/>
</dbReference>
<evidence type="ECO:0000313" key="13">
    <source>
        <dbReference type="Proteomes" id="UP000037267"/>
    </source>
</evidence>
<keyword evidence="10" id="KW-0479">Metal-binding</keyword>
<dbReference type="Pfam" id="PF03453">
    <property type="entry name" value="MoeA_N"/>
    <property type="match status" value="1"/>
</dbReference>
<evidence type="ECO:0000256" key="10">
    <source>
        <dbReference type="RuleBase" id="RU365090"/>
    </source>
</evidence>
<comment type="cofactor">
    <cofactor evidence="10">
        <name>Mg(2+)</name>
        <dbReference type="ChEBI" id="CHEBI:18420"/>
    </cofactor>
</comment>